<comment type="caution">
    <text evidence="6">The sequence shown here is derived from an EMBL/GenBank/DDBJ whole genome shotgun (WGS) entry which is preliminary data.</text>
</comment>
<accession>A0A7L4ZY21</accession>
<evidence type="ECO:0000313" key="6">
    <source>
        <dbReference type="EMBL" id="KAA9339116.1"/>
    </source>
</evidence>
<dbReference type="GO" id="GO:0046872">
    <property type="term" value="F:metal ion binding"/>
    <property type="evidence" value="ECO:0007669"/>
    <property type="project" value="UniProtKB-KW"/>
</dbReference>
<reference evidence="6 7" key="1">
    <citation type="submission" date="2019-09" db="EMBL/GenBank/DDBJ databases">
        <title>Genome sequence of Hymenobacter sp. M3.</title>
        <authorList>
            <person name="Srinivasan S."/>
        </authorList>
    </citation>
    <scope>NUCLEOTIDE SEQUENCE [LARGE SCALE GENOMIC DNA]</scope>
    <source>
        <strain evidence="6 7">M3</strain>
    </source>
</reference>
<dbReference type="AlphaFoldDB" id="A0A7L4ZY21"/>
<dbReference type="InterPro" id="IPR004852">
    <property type="entry name" value="Di-haem_cyt_c_peroxidsae"/>
</dbReference>
<comment type="subcellular location">
    <subcellularLocation>
        <location evidence="1">Cell envelope</location>
    </subcellularLocation>
</comment>
<organism evidence="6 7">
    <name type="scientific">Hymenobacter busanensis</name>
    <dbReference type="NCBI Taxonomy" id="2607656"/>
    <lineage>
        <taxon>Bacteria</taxon>
        <taxon>Pseudomonadati</taxon>
        <taxon>Bacteroidota</taxon>
        <taxon>Cytophagia</taxon>
        <taxon>Cytophagales</taxon>
        <taxon>Hymenobacteraceae</taxon>
        <taxon>Hymenobacter</taxon>
    </lineage>
</organism>
<evidence type="ECO:0000313" key="7">
    <source>
        <dbReference type="Proteomes" id="UP000326380"/>
    </source>
</evidence>
<dbReference type="InterPro" id="IPR009056">
    <property type="entry name" value="Cyt_c-like_dom"/>
</dbReference>
<dbReference type="GO" id="GO:0009055">
    <property type="term" value="F:electron transfer activity"/>
    <property type="evidence" value="ECO:0007669"/>
    <property type="project" value="InterPro"/>
</dbReference>
<keyword evidence="7" id="KW-1185">Reference proteome</keyword>
<name>A0A7L4ZY21_9BACT</name>
<protein>
    <submittedName>
        <fullName evidence="6">Cytochrome-c peroxidase</fullName>
    </submittedName>
</protein>
<dbReference type="SUPFAM" id="SSF46626">
    <property type="entry name" value="Cytochrome c"/>
    <property type="match status" value="2"/>
</dbReference>
<dbReference type="GO" id="GO:0030313">
    <property type="term" value="C:cell envelope"/>
    <property type="evidence" value="ECO:0007669"/>
    <property type="project" value="UniProtKB-SubCell"/>
</dbReference>
<keyword evidence="2" id="KW-0349">Heme</keyword>
<dbReference type="PANTHER" id="PTHR30600">
    <property type="entry name" value="CYTOCHROME C PEROXIDASE-RELATED"/>
    <property type="match status" value="1"/>
</dbReference>
<dbReference type="EMBL" id="VTWU01000001">
    <property type="protein sequence ID" value="KAA9339116.1"/>
    <property type="molecule type" value="Genomic_DNA"/>
</dbReference>
<evidence type="ECO:0000256" key="1">
    <source>
        <dbReference type="ARBA" id="ARBA00004196"/>
    </source>
</evidence>
<dbReference type="RefSeq" id="WP_151076764.1">
    <property type="nucleotide sequence ID" value="NZ_CP047647.1"/>
</dbReference>
<keyword evidence="3" id="KW-0479">Metal-binding</keyword>
<dbReference type="InterPro" id="IPR036909">
    <property type="entry name" value="Cyt_c-like_dom_sf"/>
</dbReference>
<dbReference type="InterPro" id="IPR051395">
    <property type="entry name" value="Cytochrome_c_Peroxidase/MauG"/>
</dbReference>
<evidence type="ECO:0000256" key="5">
    <source>
        <dbReference type="ARBA" id="ARBA00023004"/>
    </source>
</evidence>
<dbReference type="Gene3D" id="1.10.760.10">
    <property type="entry name" value="Cytochrome c-like domain"/>
    <property type="match status" value="2"/>
</dbReference>
<dbReference type="GO" id="GO:0020037">
    <property type="term" value="F:heme binding"/>
    <property type="evidence" value="ECO:0007669"/>
    <property type="project" value="InterPro"/>
</dbReference>
<dbReference type="Pfam" id="PF03150">
    <property type="entry name" value="CCP_MauG"/>
    <property type="match status" value="1"/>
</dbReference>
<dbReference type="PROSITE" id="PS51007">
    <property type="entry name" value="CYTC"/>
    <property type="match status" value="1"/>
</dbReference>
<proteinExistence type="predicted"/>
<evidence type="ECO:0000256" key="2">
    <source>
        <dbReference type="ARBA" id="ARBA00022617"/>
    </source>
</evidence>
<dbReference type="Proteomes" id="UP000326380">
    <property type="component" value="Unassembled WGS sequence"/>
</dbReference>
<gene>
    <name evidence="6" type="ORF">F0P96_00330</name>
</gene>
<evidence type="ECO:0000256" key="3">
    <source>
        <dbReference type="ARBA" id="ARBA00022723"/>
    </source>
</evidence>
<keyword evidence="4" id="KW-0560">Oxidoreductase</keyword>
<evidence type="ECO:0000256" key="4">
    <source>
        <dbReference type="ARBA" id="ARBA00023002"/>
    </source>
</evidence>
<sequence>MAPELLIFEAIPPTFTLLPPVFRSRRVRVGVCSLAVGLLLTAACQPDKDVVVPGDAEGPAPAPTPYALVAPHKLFPAFPNTPNNPLTVEGVELGRHLFYEKQLSGNGTQSCGSCHQQSKAFTDGLAHAIGADGGAPHRRNTMSLANVVWETNLTWDGAGTSLEQQARIPLENPVEMHQPLIESVRKLQGIAKYPPMFRKAFGSSKITEDNVLKALAQFERTLISGNSRYDRYAAGDKTAILPGTDEFQGLTLFNSHAVPGIRGAECFHCHTPVTFTSPAGQFFNNGLDMTFADPGRGGITGAAVDMGAFKAPTLRNVALTAPYMHDGRFQTLMQVLDHYSDHVQLQSPNLHVSLAFSSNNSRTGRMDLTADEKRQLVAFLHTLTDSTFIKDPRFAAPN</sequence>
<dbReference type="GO" id="GO:0004130">
    <property type="term" value="F:cytochrome-c peroxidase activity"/>
    <property type="evidence" value="ECO:0007669"/>
    <property type="project" value="TreeGrafter"/>
</dbReference>
<keyword evidence="6" id="KW-0575">Peroxidase</keyword>
<keyword evidence="5" id="KW-0408">Iron</keyword>